<dbReference type="GeneID" id="110989408"/>
<dbReference type="RefSeq" id="XP_022109473.1">
    <property type="nucleotide sequence ID" value="XM_022253781.1"/>
</dbReference>
<dbReference type="KEGG" id="aplc:110989408"/>
<protein>
    <submittedName>
        <fullName evidence="3">Uncharacterized protein C1orf131 homolog</fullName>
    </submittedName>
</protein>
<feature type="compositionally biased region" description="Basic and acidic residues" evidence="1">
    <location>
        <begin position="94"/>
        <end position="136"/>
    </location>
</feature>
<dbReference type="Pfam" id="PF15375">
    <property type="entry name" value="FSAF1"/>
    <property type="match status" value="1"/>
</dbReference>
<dbReference type="InterPro" id="IPR052852">
    <property type="entry name" value="SSU_Processome_Comp"/>
</dbReference>
<accession>A0A8B7ZV91</accession>
<dbReference type="Proteomes" id="UP000694845">
    <property type="component" value="Unplaced"/>
</dbReference>
<dbReference type="OrthoDB" id="10067479at2759"/>
<gene>
    <name evidence="3" type="primary">LOC110989408</name>
</gene>
<organism evidence="2 3">
    <name type="scientific">Acanthaster planci</name>
    <name type="common">Crown-of-thorns starfish</name>
    <dbReference type="NCBI Taxonomy" id="133434"/>
    <lineage>
        <taxon>Eukaryota</taxon>
        <taxon>Metazoa</taxon>
        <taxon>Echinodermata</taxon>
        <taxon>Eleutherozoa</taxon>
        <taxon>Asterozoa</taxon>
        <taxon>Asteroidea</taxon>
        <taxon>Valvatacea</taxon>
        <taxon>Valvatida</taxon>
        <taxon>Acanthasteridae</taxon>
        <taxon>Acanthaster</taxon>
    </lineage>
</organism>
<feature type="region of interest" description="Disordered" evidence="1">
    <location>
        <begin position="27"/>
        <end position="173"/>
    </location>
</feature>
<evidence type="ECO:0000313" key="2">
    <source>
        <dbReference type="Proteomes" id="UP000694845"/>
    </source>
</evidence>
<reference evidence="3" key="1">
    <citation type="submission" date="2025-08" db="UniProtKB">
        <authorList>
            <consortium name="RefSeq"/>
        </authorList>
    </citation>
    <scope>IDENTIFICATION</scope>
</reference>
<dbReference type="AlphaFoldDB" id="A0A8B7ZV91"/>
<dbReference type="InterPro" id="IPR027973">
    <property type="entry name" value="FSAF1-like"/>
</dbReference>
<dbReference type="PANTHER" id="PTHR28366">
    <property type="entry name" value="CHROMOSOME 1 OPEN READING FRAME 131"/>
    <property type="match status" value="1"/>
</dbReference>
<evidence type="ECO:0000313" key="3">
    <source>
        <dbReference type="RefSeq" id="XP_022109473.1"/>
    </source>
</evidence>
<feature type="compositionally biased region" description="Basic residues" evidence="1">
    <location>
        <begin position="73"/>
        <end position="85"/>
    </location>
</feature>
<dbReference type="OMA" id="QRVFEQE"/>
<feature type="compositionally biased region" description="Basic and acidic residues" evidence="1">
    <location>
        <begin position="226"/>
        <end position="240"/>
    </location>
</feature>
<keyword evidence="2" id="KW-1185">Reference proteome</keyword>
<dbReference type="PANTHER" id="PTHR28366:SF1">
    <property type="entry name" value="CHROMOSOME 1 OPEN READING FRAME 131"/>
    <property type="match status" value="1"/>
</dbReference>
<feature type="compositionally biased region" description="Basic and acidic residues" evidence="1">
    <location>
        <begin position="35"/>
        <end position="50"/>
    </location>
</feature>
<name>A0A8B7ZV91_ACAPL</name>
<evidence type="ECO:0000256" key="1">
    <source>
        <dbReference type="SAM" id="MobiDB-lite"/>
    </source>
</evidence>
<sequence>MSNIDGDNMDDILQRQLLNRLNEYGDNLLDEEDSDQKKSKIEKVKSKTKEQSVNWHNDHTNAAPNPSFSSSNKTRKKKKGKKKPSGTRSEGDEESARKKQGREVMDFEEELRQFKEEELQRQRLRKEAEQRQEGGKTKTPAPEVIVFEDPTRRKKKKVVDQDETNPSQGEFNLKRARLEVRQFGLTGFSFEDREKCEADRAIHLGAWAPKREYVNYKEYMAMQKKKKEEERHQREIDRKMGLKVSKKPTTEKTRVRNQGFWRDPSQDKKFFLDGQVGRYKQGVQVVGKDDIARVKTTSKKGNRPGSTRKIKL</sequence>
<feature type="compositionally biased region" description="Low complexity" evidence="1">
    <location>
        <begin position="61"/>
        <end position="72"/>
    </location>
</feature>
<feature type="region of interest" description="Disordered" evidence="1">
    <location>
        <begin position="224"/>
        <end position="259"/>
    </location>
</feature>
<proteinExistence type="predicted"/>